<dbReference type="Gene3D" id="3.90.580.10">
    <property type="entry name" value="Zinc finger, CHC2-type domain"/>
    <property type="match status" value="1"/>
</dbReference>
<dbReference type="GO" id="GO:0003899">
    <property type="term" value="F:DNA-directed RNA polymerase activity"/>
    <property type="evidence" value="ECO:0007669"/>
    <property type="project" value="UniProtKB-UniRule"/>
</dbReference>
<dbReference type="RefSeq" id="WP_166338867.1">
    <property type="nucleotide sequence ID" value="NZ_CP072829.1"/>
</dbReference>
<dbReference type="Pfam" id="PF01807">
    <property type="entry name" value="Zn_ribbon_DnaG"/>
    <property type="match status" value="1"/>
</dbReference>
<keyword evidence="19" id="KW-1185">Reference proteome</keyword>
<dbReference type="Pfam" id="PF13662">
    <property type="entry name" value="Toprim_4"/>
    <property type="match status" value="1"/>
</dbReference>
<dbReference type="InterPro" id="IPR006295">
    <property type="entry name" value="DNA_primase_DnaG"/>
</dbReference>
<evidence type="ECO:0000256" key="5">
    <source>
        <dbReference type="ARBA" id="ARBA00022705"/>
    </source>
</evidence>
<dbReference type="Pfam" id="PF08275">
    <property type="entry name" value="DNAG_N"/>
    <property type="match status" value="1"/>
</dbReference>
<dbReference type="InterPro" id="IPR002694">
    <property type="entry name" value="Znf_CHC2"/>
</dbReference>
<dbReference type="EC" id="2.7.7.101" evidence="12"/>
<evidence type="ECO:0000256" key="10">
    <source>
        <dbReference type="ARBA" id="ARBA00023125"/>
    </source>
</evidence>
<dbReference type="CDD" id="cd03364">
    <property type="entry name" value="TOPRIM_DnaG_primases"/>
    <property type="match status" value="1"/>
</dbReference>
<dbReference type="Gene3D" id="3.40.1360.10">
    <property type="match status" value="1"/>
</dbReference>
<dbReference type="PROSITE" id="PS50880">
    <property type="entry name" value="TOPRIM"/>
    <property type="match status" value="1"/>
</dbReference>
<evidence type="ECO:0000256" key="12">
    <source>
        <dbReference type="HAMAP-Rule" id="MF_00974"/>
    </source>
</evidence>
<dbReference type="EMBL" id="CP072829">
    <property type="protein sequence ID" value="QTU83671.1"/>
    <property type="molecule type" value="Genomic_DNA"/>
</dbReference>
<evidence type="ECO:0000256" key="2">
    <source>
        <dbReference type="ARBA" id="ARBA00022515"/>
    </source>
</evidence>
<comment type="catalytic activity">
    <reaction evidence="12">
        <text>ssDNA + n NTP = ssDNA/pppN(pN)n-1 hybrid + (n-1) diphosphate.</text>
        <dbReference type="EC" id="2.7.7.101"/>
    </reaction>
</comment>
<dbReference type="InterPro" id="IPR006171">
    <property type="entry name" value="TOPRIM_dom"/>
</dbReference>
<keyword evidence="8 12" id="KW-0862">Zinc</keyword>
<dbReference type="InterPro" id="IPR019475">
    <property type="entry name" value="DNA_primase_DnaB-bd"/>
</dbReference>
<dbReference type="SMART" id="SM00400">
    <property type="entry name" value="ZnF_CHCC"/>
    <property type="match status" value="1"/>
</dbReference>
<sequence length="642" mass="69167">MAGSISSDDIRRVREASDLVALFGETNHLVRKGRDFWCCCPFHNEKTPSLKVDPNLQLWHCFGCGEGGDVFAYVQKLEGLNFPESVRRLAERAHIDIVEEGGRDAIAPSQKERLKRACAATADFYHTQLMRSTAPDAAAARSYLHDRDLGGTVPKAWRLGFAPGRNMLVNHLASLGFSSEEMLLANVAVARDGGPLRDRFYNRVMFPIFDERGDCIAFGGRVVGAGEPKYLNSQETPIFHKSSVLFGLDKAKSAMAATGVAVVTEGYTDVIALHESGIANAVATLGTALTMRHIRLLSRHAKNRIVYLFDGDEAGQRAADRALSFIDESMTPEAGRMQVELVAVTLPDNLDPADFVAERGAEALRELLKKARPLVQYGIDRRLAKHDLSRPEGRAAAMSDALSVLAPIKNSMLARSYAREIAGLTRFREDDVLRRLAALQVPKDGRAAAAEQPRSRPAAAYNPDVNPEPVVAGQTPLGGAESPLSQGEASRRRMERRLLAVLAQYPQLGLAHSDALAATSWHVGGHRAIAEALLEGLVGNADITAAELVGHVSRTVAGSVGILTEDAVGGLEGDPGAAAERLAAFLAEELSIGDAEDALAALKARLANPGGMDAEEHETLFQAVVSMQQDLAARKRAHRPLI</sequence>
<dbReference type="PIRSF" id="PIRSF002811">
    <property type="entry name" value="DnaG"/>
    <property type="match status" value="1"/>
</dbReference>
<dbReference type="Proteomes" id="UP000671910">
    <property type="component" value="Chromosome"/>
</dbReference>
<name>A0A9E6MPZ7_9ACTN</name>
<keyword evidence="1 12" id="KW-0240">DNA-directed RNA polymerase</keyword>
<dbReference type="GO" id="GO:0003677">
    <property type="term" value="F:DNA binding"/>
    <property type="evidence" value="ECO:0007669"/>
    <property type="project" value="UniProtKB-KW"/>
</dbReference>
<dbReference type="InterPro" id="IPR037068">
    <property type="entry name" value="DNA_primase_core_N_sf"/>
</dbReference>
<reference evidence="18" key="2">
    <citation type="submission" date="2021-04" db="EMBL/GenBank/DDBJ databases">
        <title>Novel species in family Eggerthellaceae.</title>
        <authorList>
            <person name="Zhang G."/>
        </authorList>
    </citation>
    <scope>NUCLEOTIDE SEQUENCE</scope>
    <source>
        <strain evidence="18">Zg-886</strain>
    </source>
</reference>
<evidence type="ECO:0000256" key="9">
    <source>
        <dbReference type="ARBA" id="ARBA00022842"/>
    </source>
</evidence>
<dbReference type="GO" id="GO:0000428">
    <property type="term" value="C:DNA-directed RNA polymerase complex"/>
    <property type="evidence" value="ECO:0007669"/>
    <property type="project" value="UniProtKB-KW"/>
</dbReference>
<dbReference type="Pfam" id="PF10410">
    <property type="entry name" value="DnaB_bind"/>
    <property type="match status" value="1"/>
</dbReference>
<dbReference type="GO" id="GO:1990077">
    <property type="term" value="C:primosome complex"/>
    <property type="evidence" value="ECO:0007669"/>
    <property type="project" value="UniProtKB-KW"/>
</dbReference>
<keyword evidence="6 12" id="KW-0479">Metal-binding</keyword>
<dbReference type="InterPro" id="IPR030846">
    <property type="entry name" value="DnaG_bac"/>
</dbReference>
<evidence type="ECO:0000256" key="4">
    <source>
        <dbReference type="ARBA" id="ARBA00022695"/>
    </source>
</evidence>
<dbReference type="NCBIfam" id="TIGR01391">
    <property type="entry name" value="dnaG"/>
    <property type="match status" value="1"/>
</dbReference>
<feature type="domain" description="Toprim" evidence="16">
    <location>
        <begin position="259"/>
        <end position="347"/>
    </location>
</feature>
<reference evidence="17 19" key="1">
    <citation type="submission" date="2019-11" db="EMBL/GenBank/DDBJ databases">
        <title>Eggerthellaceae novel genus isolated from the rectal contents of marmort.</title>
        <authorList>
            <person name="Zhang G."/>
        </authorList>
    </citation>
    <scope>NUCLEOTIDE SEQUENCE [LARGE SCALE GENOMIC DNA]</scope>
    <source>
        <strain evidence="19">zg-886</strain>
        <strain evidence="17">Zg-886</strain>
    </source>
</reference>
<dbReference type="AlphaFoldDB" id="A0A9E6MPZ7"/>
<evidence type="ECO:0000313" key="19">
    <source>
        <dbReference type="Proteomes" id="UP000636394"/>
    </source>
</evidence>
<evidence type="ECO:0000256" key="8">
    <source>
        <dbReference type="ARBA" id="ARBA00022833"/>
    </source>
</evidence>
<proteinExistence type="inferred from homology"/>
<comment type="domain">
    <text evidence="12">Contains an N-terminal zinc-binding domain, a central core domain that contains the primase activity, and a C-terminal DnaB-binding domain.</text>
</comment>
<feature type="region of interest" description="Disordered" evidence="15">
    <location>
        <begin position="444"/>
        <end position="489"/>
    </location>
</feature>
<evidence type="ECO:0000313" key="17">
    <source>
        <dbReference type="EMBL" id="NHM13810.1"/>
    </source>
</evidence>
<dbReference type="GO" id="GO:0008270">
    <property type="term" value="F:zinc ion binding"/>
    <property type="evidence" value="ECO:0007669"/>
    <property type="project" value="UniProtKB-UniRule"/>
</dbReference>
<comment type="cofactor">
    <cofactor evidence="12 13 14">
        <name>Zn(2+)</name>
        <dbReference type="ChEBI" id="CHEBI:29105"/>
    </cofactor>
    <text evidence="12 13 14">Binds 1 zinc ion per monomer.</text>
</comment>
<evidence type="ECO:0000256" key="15">
    <source>
        <dbReference type="SAM" id="MobiDB-lite"/>
    </source>
</evidence>
<accession>A0A9E6MPZ7</accession>
<dbReference type="SMART" id="SM00493">
    <property type="entry name" value="TOPRIM"/>
    <property type="match status" value="1"/>
</dbReference>
<keyword evidence="2 12" id="KW-0639">Primosome</keyword>
<comment type="subunit">
    <text evidence="12">Monomer. Interacts with DnaB.</text>
</comment>
<dbReference type="PANTHER" id="PTHR30313">
    <property type="entry name" value="DNA PRIMASE"/>
    <property type="match status" value="1"/>
</dbReference>
<keyword evidence="4 12" id="KW-0548">Nucleotidyltransferase</keyword>
<dbReference type="PANTHER" id="PTHR30313:SF2">
    <property type="entry name" value="DNA PRIMASE"/>
    <property type="match status" value="1"/>
</dbReference>
<dbReference type="GO" id="GO:0005737">
    <property type="term" value="C:cytoplasm"/>
    <property type="evidence" value="ECO:0007669"/>
    <property type="project" value="TreeGrafter"/>
</dbReference>
<keyword evidence="11 12" id="KW-0804">Transcription</keyword>
<evidence type="ECO:0000256" key="13">
    <source>
        <dbReference type="PIRNR" id="PIRNR002811"/>
    </source>
</evidence>
<dbReference type="Proteomes" id="UP000636394">
    <property type="component" value="Unassembled WGS sequence"/>
</dbReference>
<gene>
    <name evidence="12" type="primary">dnaG</name>
    <name evidence="17" type="ORF">GMI68_03310</name>
    <name evidence="18" type="ORF">J7S26_04530</name>
</gene>
<protein>
    <recommendedName>
        <fullName evidence="12 13">DNA primase</fullName>
        <ecNumber evidence="12">2.7.7.101</ecNumber>
    </recommendedName>
</protein>
<dbReference type="InterPro" id="IPR013264">
    <property type="entry name" value="DNAG_N"/>
</dbReference>
<dbReference type="KEGG" id="ebz:J7S26_04530"/>
<evidence type="ECO:0000259" key="16">
    <source>
        <dbReference type="PROSITE" id="PS50880"/>
    </source>
</evidence>
<keyword evidence="9" id="KW-0460">Magnesium</keyword>
<keyword evidence="3 12" id="KW-0808">Transferase</keyword>
<keyword evidence="7 12" id="KW-0863">Zinc-finger</keyword>
<evidence type="ECO:0000256" key="7">
    <source>
        <dbReference type="ARBA" id="ARBA00022771"/>
    </source>
</evidence>
<dbReference type="HAMAP" id="MF_00974">
    <property type="entry name" value="DNA_primase_DnaG"/>
    <property type="match status" value="1"/>
</dbReference>
<keyword evidence="10 12" id="KW-0238">DNA-binding</keyword>
<dbReference type="InterPro" id="IPR050219">
    <property type="entry name" value="DnaG_primase"/>
</dbReference>
<evidence type="ECO:0000313" key="18">
    <source>
        <dbReference type="EMBL" id="QTU83671.1"/>
    </source>
</evidence>
<evidence type="ECO:0000256" key="6">
    <source>
        <dbReference type="ARBA" id="ARBA00022723"/>
    </source>
</evidence>
<evidence type="ECO:0000256" key="1">
    <source>
        <dbReference type="ARBA" id="ARBA00022478"/>
    </source>
</evidence>
<dbReference type="GO" id="GO:0006269">
    <property type="term" value="P:DNA replication, synthesis of primer"/>
    <property type="evidence" value="ECO:0007669"/>
    <property type="project" value="UniProtKB-UniRule"/>
</dbReference>
<evidence type="ECO:0000256" key="11">
    <source>
        <dbReference type="ARBA" id="ARBA00023163"/>
    </source>
</evidence>
<dbReference type="SUPFAM" id="SSF56731">
    <property type="entry name" value="DNA primase core"/>
    <property type="match status" value="1"/>
</dbReference>
<evidence type="ECO:0000313" key="20">
    <source>
        <dbReference type="Proteomes" id="UP000671910"/>
    </source>
</evidence>
<comment type="function">
    <text evidence="12 13">RNA polymerase that catalyzes the synthesis of short RNA molecules used as primers for DNA polymerase during DNA replication.</text>
</comment>
<dbReference type="EMBL" id="WPCR01000003">
    <property type="protein sequence ID" value="NHM13810.1"/>
    <property type="molecule type" value="Genomic_DNA"/>
</dbReference>
<dbReference type="InterPro" id="IPR036977">
    <property type="entry name" value="DNA_primase_Znf_CHC2"/>
</dbReference>
<dbReference type="Gene3D" id="3.90.980.10">
    <property type="entry name" value="DNA primase, catalytic core, N-terminal domain"/>
    <property type="match status" value="1"/>
</dbReference>
<dbReference type="SUPFAM" id="SSF57783">
    <property type="entry name" value="Zinc beta-ribbon"/>
    <property type="match status" value="1"/>
</dbReference>
<evidence type="ECO:0000256" key="14">
    <source>
        <dbReference type="PIRSR" id="PIRSR002811-1"/>
    </source>
</evidence>
<comment type="similarity">
    <text evidence="12 13">Belongs to the DnaG primase family.</text>
</comment>
<evidence type="ECO:0000256" key="3">
    <source>
        <dbReference type="ARBA" id="ARBA00022679"/>
    </source>
</evidence>
<keyword evidence="5 12" id="KW-0235">DNA replication</keyword>
<feature type="zinc finger region" description="CHC2-type" evidence="12 14">
    <location>
        <begin position="40"/>
        <end position="64"/>
    </location>
</feature>
<organism evidence="18 20">
    <name type="scientific">Xiamenia xianingshaonis</name>
    <dbReference type="NCBI Taxonomy" id="2682776"/>
    <lineage>
        <taxon>Bacteria</taxon>
        <taxon>Bacillati</taxon>
        <taxon>Actinomycetota</taxon>
        <taxon>Coriobacteriia</taxon>
        <taxon>Eggerthellales</taxon>
        <taxon>Eggerthellaceae</taxon>
        <taxon>Xiamenia</taxon>
    </lineage>
</organism>
<dbReference type="InterPro" id="IPR034151">
    <property type="entry name" value="TOPRIM_DnaG_bac"/>
</dbReference>